<dbReference type="EMBL" id="LT670817">
    <property type="protein sequence ID" value="SHG16789.1"/>
    <property type="molecule type" value="Genomic_DNA"/>
</dbReference>
<proteinExistence type="predicted"/>
<sequence length="51" mass="6042">MQRPAEMDIVRRAYGLWEQAGKPDGRDQEFYHQAERELQTANEQAIPEQPR</sequence>
<dbReference type="OrthoDB" id="9811127at2"/>
<organism evidence="1 2">
    <name type="scientific">Bradyrhizobium erythrophlei</name>
    <dbReference type="NCBI Taxonomy" id="1437360"/>
    <lineage>
        <taxon>Bacteria</taxon>
        <taxon>Pseudomonadati</taxon>
        <taxon>Pseudomonadota</taxon>
        <taxon>Alphaproteobacteria</taxon>
        <taxon>Hyphomicrobiales</taxon>
        <taxon>Nitrobacteraceae</taxon>
        <taxon>Bradyrhizobium</taxon>
    </lineage>
</organism>
<dbReference type="Pfam" id="PF11154">
    <property type="entry name" value="DUF2934"/>
    <property type="match status" value="1"/>
</dbReference>
<gene>
    <name evidence="1" type="ORF">SAMN05443248_0530</name>
</gene>
<evidence type="ECO:0000313" key="1">
    <source>
        <dbReference type="EMBL" id="SHG16789.1"/>
    </source>
</evidence>
<reference evidence="1 2" key="1">
    <citation type="submission" date="2016-11" db="EMBL/GenBank/DDBJ databases">
        <authorList>
            <person name="Jaros S."/>
            <person name="Januszkiewicz K."/>
            <person name="Wedrychowicz H."/>
        </authorList>
    </citation>
    <scope>NUCLEOTIDE SEQUENCE [LARGE SCALE GENOMIC DNA]</scope>
    <source>
        <strain evidence="1 2">GAS138</strain>
    </source>
</reference>
<dbReference type="Proteomes" id="UP000189796">
    <property type="component" value="Chromosome I"/>
</dbReference>
<evidence type="ECO:0008006" key="3">
    <source>
        <dbReference type="Google" id="ProtNLM"/>
    </source>
</evidence>
<protein>
    <recommendedName>
        <fullName evidence="3">DUF2934 domain-containing protein</fullName>
    </recommendedName>
</protein>
<dbReference type="InterPro" id="IPR021327">
    <property type="entry name" value="DUF2934"/>
</dbReference>
<dbReference type="AlphaFoldDB" id="A0A1M5HLF6"/>
<evidence type="ECO:0000313" key="2">
    <source>
        <dbReference type="Proteomes" id="UP000189796"/>
    </source>
</evidence>
<name>A0A1M5HLF6_9BRAD</name>
<accession>A0A1M5HLF6</accession>